<keyword evidence="3" id="KW-1185">Reference proteome</keyword>
<proteinExistence type="predicted"/>
<dbReference type="AlphaFoldDB" id="A0A8S1UM94"/>
<reference evidence="2" key="1">
    <citation type="submission" date="2021-01" db="EMBL/GenBank/DDBJ databases">
        <authorList>
            <consortium name="Genoscope - CEA"/>
            <person name="William W."/>
        </authorList>
    </citation>
    <scope>NUCLEOTIDE SEQUENCE</scope>
</reference>
<organism evidence="2 3">
    <name type="scientific">Paramecium octaurelia</name>
    <dbReference type="NCBI Taxonomy" id="43137"/>
    <lineage>
        <taxon>Eukaryota</taxon>
        <taxon>Sar</taxon>
        <taxon>Alveolata</taxon>
        <taxon>Ciliophora</taxon>
        <taxon>Intramacronucleata</taxon>
        <taxon>Oligohymenophorea</taxon>
        <taxon>Peniculida</taxon>
        <taxon>Parameciidae</taxon>
        <taxon>Paramecium</taxon>
    </lineage>
</organism>
<evidence type="ECO:0000313" key="3">
    <source>
        <dbReference type="Proteomes" id="UP000683925"/>
    </source>
</evidence>
<evidence type="ECO:0000313" key="2">
    <source>
        <dbReference type="EMBL" id="CAD8164812.1"/>
    </source>
</evidence>
<accession>A0A8S1UM94</accession>
<evidence type="ECO:0000313" key="1">
    <source>
        <dbReference type="EMBL" id="CAD8164810.1"/>
    </source>
</evidence>
<name>A0A8S1UM94_PAROT</name>
<protein>
    <submittedName>
        <fullName evidence="2">Uncharacterized protein</fullName>
    </submittedName>
</protein>
<gene>
    <name evidence="1" type="ORF">POCTA_138.1.T0450243</name>
    <name evidence="2" type="ORF">POCTA_138.1.T0450244</name>
</gene>
<sequence>MIIRNLSELLGIDYVKCIVKKNFIYIIHNIQGFELQTYFDYSLKLISAFNKESILYNIH</sequence>
<dbReference type="EMBL" id="CAJJDP010000045">
    <property type="protein sequence ID" value="CAD8164810.1"/>
    <property type="molecule type" value="Genomic_DNA"/>
</dbReference>
<dbReference type="EMBL" id="CAJJDP010000045">
    <property type="protein sequence ID" value="CAD8164812.1"/>
    <property type="molecule type" value="Genomic_DNA"/>
</dbReference>
<dbReference type="Proteomes" id="UP000683925">
    <property type="component" value="Unassembled WGS sequence"/>
</dbReference>
<comment type="caution">
    <text evidence="2">The sequence shown here is derived from an EMBL/GenBank/DDBJ whole genome shotgun (WGS) entry which is preliminary data.</text>
</comment>